<proteinExistence type="predicted"/>
<gene>
    <name evidence="1" type="ORF">FHETE_4417</name>
</gene>
<comment type="caution">
    <text evidence="1">The sequence shown here is derived from an EMBL/GenBank/DDBJ whole genome shotgun (WGS) entry which is preliminary data.</text>
</comment>
<dbReference type="Proteomes" id="UP000567885">
    <property type="component" value="Unassembled WGS sequence"/>
</dbReference>
<sequence length="145" mass="16824">MSAKEVQAFLKDNEKNWVVYHLVRCGHLPGRDTLEEEVCKRLVREKRCRRLDCAMARDSTYVHCEKCREKLIGKGYASELANMKDEKPSLAKHLNSYSETSLAVRITKTEVEILPEDWVWEGSSEKYVHAERETYQGNSSPEDMV</sequence>
<accession>A0A8H5TE42</accession>
<dbReference type="AlphaFoldDB" id="A0A8H5TE42"/>
<evidence type="ECO:0000313" key="1">
    <source>
        <dbReference type="EMBL" id="KAF5670510.1"/>
    </source>
</evidence>
<dbReference type="EMBL" id="JAAGWQ010000075">
    <property type="protein sequence ID" value="KAF5670510.1"/>
    <property type="molecule type" value="Genomic_DNA"/>
</dbReference>
<organism evidence="1 2">
    <name type="scientific">Fusarium heterosporum</name>
    <dbReference type="NCBI Taxonomy" id="42747"/>
    <lineage>
        <taxon>Eukaryota</taxon>
        <taxon>Fungi</taxon>
        <taxon>Dikarya</taxon>
        <taxon>Ascomycota</taxon>
        <taxon>Pezizomycotina</taxon>
        <taxon>Sordariomycetes</taxon>
        <taxon>Hypocreomycetidae</taxon>
        <taxon>Hypocreales</taxon>
        <taxon>Nectriaceae</taxon>
        <taxon>Fusarium</taxon>
        <taxon>Fusarium heterosporum species complex</taxon>
    </lineage>
</organism>
<dbReference type="OrthoDB" id="4840990at2759"/>
<reference evidence="1 2" key="1">
    <citation type="submission" date="2020-05" db="EMBL/GenBank/DDBJ databases">
        <title>Identification and distribution of gene clusters putatively required for synthesis of sphingolipid metabolism inhibitors in phylogenetically diverse species of the filamentous fungus Fusarium.</title>
        <authorList>
            <person name="Kim H.-S."/>
            <person name="Busman M."/>
            <person name="Brown D.W."/>
            <person name="Divon H."/>
            <person name="Uhlig S."/>
            <person name="Proctor R.H."/>
        </authorList>
    </citation>
    <scope>NUCLEOTIDE SEQUENCE [LARGE SCALE GENOMIC DNA]</scope>
    <source>
        <strain evidence="1 2">NRRL 20693</strain>
    </source>
</reference>
<evidence type="ECO:0000313" key="2">
    <source>
        <dbReference type="Proteomes" id="UP000567885"/>
    </source>
</evidence>
<protein>
    <submittedName>
        <fullName evidence="1">Uncharacterized protein</fullName>
    </submittedName>
</protein>
<keyword evidence="2" id="KW-1185">Reference proteome</keyword>
<name>A0A8H5TE42_FUSHE</name>